<proteinExistence type="inferred from homology"/>
<evidence type="ECO:0000313" key="15">
    <source>
        <dbReference type="EMBL" id="VEU42248.1"/>
    </source>
</evidence>
<keyword evidence="6 13" id="KW-0812">Transmembrane</keyword>
<evidence type="ECO:0000256" key="2">
    <source>
        <dbReference type="ARBA" id="ARBA00010185"/>
    </source>
</evidence>
<comment type="pathway">
    <text evidence="13">Phospholipid metabolism; CDP-diacylglycerol biosynthesis; CDP-diacylglycerol from sn-glycerol 3-phosphate: step 3/3.</text>
</comment>
<dbReference type="GO" id="GO:0005886">
    <property type="term" value="C:plasma membrane"/>
    <property type="evidence" value="ECO:0007669"/>
    <property type="project" value="UniProtKB-SubCell"/>
</dbReference>
<keyword evidence="3" id="KW-1003">Cell membrane</keyword>
<protein>
    <recommendedName>
        <fullName evidence="13">Phosphatidate cytidylyltransferase</fullName>
        <ecNumber evidence="13">2.7.7.41</ecNumber>
    </recommendedName>
</protein>
<comment type="similarity">
    <text evidence="2 13">Belongs to the CDS family.</text>
</comment>
<feature type="transmembrane region" description="Helical" evidence="14">
    <location>
        <begin position="41"/>
        <end position="68"/>
    </location>
</feature>
<dbReference type="InterPro" id="IPR000374">
    <property type="entry name" value="PC_trans"/>
</dbReference>
<keyword evidence="8 14" id="KW-1133">Transmembrane helix</keyword>
<keyword evidence="7 13" id="KW-0548">Nucleotidyltransferase</keyword>
<evidence type="ECO:0000256" key="10">
    <source>
        <dbReference type="ARBA" id="ARBA00023136"/>
    </source>
</evidence>
<comment type="catalytic activity">
    <reaction evidence="13">
        <text>a 1,2-diacyl-sn-glycero-3-phosphate + CTP + H(+) = a CDP-1,2-diacyl-sn-glycerol + diphosphate</text>
        <dbReference type="Rhea" id="RHEA:16229"/>
        <dbReference type="ChEBI" id="CHEBI:15378"/>
        <dbReference type="ChEBI" id="CHEBI:33019"/>
        <dbReference type="ChEBI" id="CHEBI:37563"/>
        <dbReference type="ChEBI" id="CHEBI:58332"/>
        <dbReference type="ChEBI" id="CHEBI:58608"/>
        <dbReference type="EC" id="2.7.7.41"/>
    </reaction>
</comment>
<organism evidence="15 16">
    <name type="scientific">Pseudo-nitzschia multistriata</name>
    <dbReference type="NCBI Taxonomy" id="183589"/>
    <lineage>
        <taxon>Eukaryota</taxon>
        <taxon>Sar</taxon>
        <taxon>Stramenopiles</taxon>
        <taxon>Ochrophyta</taxon>
        <taxon>Bacillariophyta</taxon>
        <taxon>Bacillariophyceae</taxon>
        <taxon>Bacillariophycidae</taxon>
        <taxon>Bacillariales</taxon>
        <taxon>Bacillariaceae</taxon>
        <taxon>Pseudo-nitzschia</taxon>
    </lineage>
</organism>
<dbReference type="EC" id="2.7.7.41" evidence="13"/>
<name>A0A448ZJL2_9STRA</name>
<dbReference type="Proteomes" id="UP000291116">
    <property type="component" value="Unassembled WGS sequence"/>
</dbReference>
<evidence type="ECO:0000256" key="3">
    <source>
        <dbReference type="ARBA" id="ARBA00022475"/>
    </source>
</evidence>
<evidence type="ECO:0000256" key="5">
    <source>
        <dbReference type="ARBA" id="ARBA00022679"/>
    </source>
</evidence>
<reference evidence="15 16" key="1">
    <citation type="submission" date="2019-01" db="EMBL/GenBank/DDBJ databases">
        <authorList>
            <person name="Ferrante I. M."/>
        </authorList>
    </citation>
    <scope>NUCLEOTIDE SEQUENCE [LARGE SCALE GENOMIC DNA]</scope>
    <source>
        <strain evidence="15 16">B856</strain>
    </source>
</reference>
<accession>A0A448ZJL2</accession>
<evidence type="ECO:0000256" key="4">
    <source>
        <dbReference type="ARBA" id="ARBA00022516"/>
    </source>
</evidence>
<dbReference type="GO" id="GO:0004605">
    <property type="term" value="F:phosphatidate cytidylyltransferase activity"/>
    <property type="evidence" value="ECO:0007669"/>
    <property type="project" value="UniProtKB-EC"/>
</dbReference>
<evidence type="ECO:0000256" key="8">
    <source>
        <dbReference type="ARBA" id="ARBA00022989"/>
    </source>
</evidence>
<dbReference type="PANTHER" id="PTHR46382:SF1">
    <property type="entry name" value="PHOSPHATIDATE CYTIDYLYLTRANSFERASE"/>
    <property type="match status" value="1"/>
</dbReference>
<evidence type="ECO:0000256" key="9">
    <source>
        <dbReference type="ARBA" id="ARBA00023098"/>
    </source>
</evidence>
<keyword evidence="10 14" id="KW-0472">Membrane</keyword>
<evidence type="ECO:0000256" key="13">
    <source>
        <dbReference type="RuleBase" id="RU003938"/>
    </source>
</evidence>
<dbReference type="OrthoDB" id="10260889at2759"/>
<keyword evidence="11" id="KW-0594">Phospholipid biosynthesis</keyword>
<evidence type="ECO:0000256" key="12">
    <source>
        <dbReference type="ARBA" id="ARBA00023264"/>
    </source>
</evidence>
<keyword evidence="5 13" id="KW-0808">Transferase</keyword>
<evidence type="ECO:0000256" key="7">
    <source>
        <dbReference type="ARBA" id="ARBA00022695"/>
    </source>
</evidence>
<comment type="subcellular location">
    <subcellularLocation>
        <location evidence="1">Cell membrane</location>
        <topology evidence="1">Multi-pass membrane protein</topology>
    </subcellularLocation>
</comment>
<dbReference type="PROSITE" id="PS01315">
    <property type="entry name" value="CDS"/>
    <property type="match status" value="1"/>
</dbReference>
<evidence type="ECO:0000256" key="6">
    <source>
        <dbReference type="ARBA" id="ARBA00022692"/>
    </source>
</evidence>
<keyword evidence="16" id="KW-1185">Reference proteome</keyword>
<feature type="transmembrane region" description="Helical" evidence="14">
    <location>
        <begin position="88"/>
        <end position="108"/>
    </location>
</feature>
<feature type="transmembrane region" description="Helical" evidence="14">
    <location>
        <begin position="137"/>
        <end position="162"/>
    </location>
</feature>
<keyword evidence="9" id="KW-0443">Lipid metabolism</keyword>
<sequence length="267" mass="28040">MLEPASTTSASTPTAPRPLSRLLFCAASLLLAAIPESSSSLYCFGSSLAAGVFCLANSHHCVVGLMVVTLPFRAWCQLALGNSDGSTFLSTVAVLLTVWNADTGALVAGRLLGRRRSTPGCLPEWIRRVSPAKTAEGFLGGILGGIATALWLVPMLVRVFSMDTTPGIRSLWGLDADDGLGAVKRITLGFVLSVLAILGDLVESSVKRLSHSKDSGSVLPGHGGILDRFDSSLLAVLFYRVVLDQATELTYGTSGDAIMESGEKEEL</sequence>
<evidence type="ECO:0000256" key="1">
    <source>
        <dbReference type="ARBA" id="ARBA00004651"/>
    </source>
</evidence>
<dbReference type="PANTHER" id="PTHR46382">
    <property type="entry name" value="PHOSPHATIDATE CYTIDYLYLTRANSFERASE"/>
    <property type="match status" value="1"/>
</dbReference>
<dbReference type="EMBL" id="CAACVS010000428">
    <property type="protein sequence ID" value="VEU42248.1"/>
    <property type="molecule type" value="Genomic_DNA"/>
</dbReference>
<keyword evidence="4" id="KW-0444">Lipid biosynthesis</keyword>
<dbReference type="Pfam" id="PF01148">
    <property type="entry name" value="CTP_transf_1"/>
    <property type="match status" value="1"/>
</dbReference>
<feature type="transmembrane region" description="Helical" evidence="14">
    <location>
        <begin position="18"/>
        <end position="34"/>
    </location>
</feature>
<evidence type="ECO:0000256" key="14">
    <source>
        <dbReference type="SAM" id="Phobius"/>
    </source>
</evidence>
<keyword evidence="12" id="KW-1208">Phospholipid metabolism</keyword>
<dbReference type="UniPathway" id="UPA00557">
    <property type="reaction ID" value="UER00614"/>
</dbReference>
<evidence type="ECO:0000256" key="11">
    <source>
        <dbReference type="ARBA" id="ARBA00023209"/>
    </source>
</evidence>
<dbReference type="AlphaFoldDB" id="A0A448ZJL2"/>
<dbReference type="GO" id="GO:0016024">
    <property type="term" value="P:CDP-diacylglycerol biosynthetic process"/>
    <property type="evidence" value="ECO:0007669"/>
    <property type="project" value="UniProtKB-UniPathway"/>
</dbReference>
<evidence type="ECO:0000313" key="16">
    <source>
        <dbReference type="Proteomes" id="UP000291116"/>
    </source>
</evidence>
<gene>
    <name evidence="15" type="ORF">PSNMU_V1.4_AUG-EV-PASAV3_0092090</name>
</gene>